<feature type="region of interest" description="Disordered" evidence="1">
    <location>
        <begin position="30"/>
        <end position="49"/>
    </location>
</feature>
<name>A0A8X7TG77_BRACI</name>
<gene>
    <name evidence="2" type="ORF">Bca52824_089981</name>
</gene>
<dbReference type="AlphaFoldDB" id="A0A8X7TG77"/>
<dbReference type="PANTHER" id="PTHR33484:SF9">
    <property type="entry name" value="GENOME ASSEMBLY, CHROMOSOME: A01"/>
    <property type="match status" value="1"/>
</dbReference>
<dbReference type="Proteomes" id="UP000886595">
    <property type="component" value="Unassembled WGS sequence"/>
</dbReference>
<dbReference type="PANTHER" id="PTHR33484">
    <property type="entry name" value="BNAC07G33360D PROTEIN"/>
    <property type="match status" value="1"/>
</dbReference>
<dbReference type="EMBL" id="JAAMPC010001604">
    <property type="protein sequence ID" value="KAG2239121.1"/>
    <property type="molecule type" value="Genomic_DNA"/>
</dbReference>
<evidence type="ECO:0000313" key="2">
    <source>
        <dbReference type="EMBL" id="KAG2239121.1"/>
    </source>
</evidence>
<evidence type="ECO:0000256" key="1">
    <source>
        <dbReference type="SAM" id="MobiDB-lite"/>
    </source>
</evidence>
<comment type="caution">
    <text evidence="2">The sequence shown here is derived from an EMBL/GenBank/DDBJ whole genome shotgun (WGS) entry which is preliminary data.</text>
</comment>
<accession>A0A8X7TG77</accession>
<organism evidence="2 3">
    <name type="scientific">Brassica carinata</name>
    <name type="common">Ethiopian mustard</name>
    <name type="synonym">Abyssinian cabbage</name>
    <dbReference type="NCBI Taxonomy" id="52824"/>
    <lineage>
        <taxon>Eukaryota</taxon>
        <taxon>Viridiplantae</taxon>
        <taxon>Streptophyta</taxon>
        <taxon>Embryophyta</taxon>
        <taxon>Tracheophyta</taxon>
        <taxon>Spermatophyta</taxon>
        <taxon>Magnoliopsida</taxon>
        <taxon>eudicotyledons</taxon>
        <taxon>Gunneridae</taxon>
        <taxon>Pentapetalae</taxon>
        <taxon>rosids</taxon>
        <taxon>malvids</taxon>
        <taxon>Brassicales</taxon>
        <taxon>Brassicaceae</taxon>
        <taxon>Brassiceae</taxon>
        <taxon>Brassica</taxon>
    </lineage>
</organism>
<reference evidence="2 3" key="1">
    <citation type="submission" date="2020-02" db="EMBL/GenBank/DDBJ databases">
        <authorList>
            <person name="Ma Q."/>
            <person name="Huang Y."/>
            <person name="Song X."/>
            <person name="Pei D."/>
        </authorList>
    </citation>
    <scope>NUCLEOTIDE SEQUENCE [LARGE SCALE GENOMIC DNA]</scope>
    <source>
        <strain evidence="2">Sxm20200214</strain>
        <tissue evidence="2">Leaf</tissue>
    </source>
</reference>
<proteinExistence type="predicted"/>
<evidence type="ECO:0000313" key="3">
    <source>
        <dbReference type="Proteomes" id="UP000886595"/>
    </source>
</evidence>
<dbReference type="OrthoDB" id="1022337at2759"/>
<keyword evidence="3" id="KW-1185">Reference proteome</keyword>
<protein>
    <submittedName>
        <fullName evidence="2">Uncharacterized protein</fullName>
    </submittedName>
</protein>
<sequence length="138" mass="15849">MAMAQKDRNTRMAQRAFEMVDKVYGRSQKTGPPVLYVPRDEPAPRFNQNSYEYGGPKVYTVKEGTNTTSCRRVIYQYSKESTTKKPVVPLPTEHIQYFGGERPHMGHANRFEIPRGRAISCDEAVQLYGGVLIKEYRK</sequence>